<gene>
    <name evidence="2" type="ORF">g.34440</name>
    <name evidence="3" type="ORF">g.34445</name>
    <name evidence="4" type="ORF">g.34449</name>
</gene>
<dbReference type="PANTHER" id="PTHR46599">
    <property type="entry name" value="PIGGYBAC TRANSPOSABLE ELEMENT-DERIVED PROTEIN 4"/>
    <property type="match status" value="1"/>
</dbReference>
<evidence type="ECO:0000313" key="2">
    <source>
        <dbReference type="EMBL" id="JAS08445.1"/>
    </source>
</evidence>
<evidence type="ECO:0000259" key="1">
    <source>
        <dbReference type="Pfam" id="PF13843"/>
    </source>
</evidence>
<dbReference type="EMBL" id="GEDC01028853">
    <property type="protein sequence ID" value="JAS08445.1"/>
    <property type="molecule type" value="Transcribed_RNA"/>
</dbReference>
<dbReference type="EMBL" id="GEDC01009608">
    <property type="protein sequence ID" value="JAS27690.1"/>
    <property type="molecule type" value="Transcribed_RNA"/>
</dbReference>
<dbReference type="EMBL" id="GEDC01013721">
    <property type="protein sequence ID" value="JAS23577.1"/>
    <property type="molecule type" value="Transcribed_RNA"/>
</dbReference>
<accession>A0A1B6DPU4</accession>
<dbReference type="PANTHER" id="PTHR46599:SF3">
    <property type="entry name" value="PIGGYBAC TRANSPOSABLE ELEMENT-DERIVED PROTEIN 4"/>
    <property type="match status" value="1"/>
</dbReference>
<dbReference type="Pfam" id="PF13843">
    <property type="entry name" value="DDE_Tnp_1_7"/>
    <property type="match status" value="1"/>
</dbReference>
<name>A0A1B6DPU4_9HEMI</name>
<dbReference type="InterPro" id="IPR029526">
    <property type="entry name" value="PGBD"/>
</dbReference>
<evidence type="ECO:0000313" key="3">
    <source>
        <dbReference type="EMBL" id="JAS23577.1"/>
    </source>
</evidence>
<evidence type="ECO:0000313" key="4">
    <source>
        <dbReference type="EMBL" id="JAS27690.1"/>
    </source>
</evidence>
<organism evidence="4">
    <name type="scientific">Clastoptera arizonana</name>
    <name type="common">Arizona spittle bug</name>
    <dbReference type="NCBI Taxonomy" id="38151"/>
    <lineage>
        <taxon>Eukaryota</taxon>
        <taxon>Metazoa</taxon>
        <taxon>Ecdysozoa</taxon>
        <taxon>Arthropoda</taxon>
        <taxon>Hexapoda</taxon>
        <taxon>Insecta</taxon>
        <taxon>Pterygota</taxon>
        <taxon>Neoptera</taxon>
        <taxon>Paraneoptera</taxon>
        <taxon>Hemiptera</taxon>
        <taxon>Auchenorrhyncha</taxon>
        <taxon>Cercopoidea</taxon>
        <taxon>Clastopteridae</taxon>
        <taxon>Clastoptera</taxon>
    </lineage>
</organism>
<sequence length="133" mass="15746">MKIVMQLMNGFFDKGHSLFMDNFYNSFLFSSKLLRRLTYTTGTLRNNRKHNPKPINSAQLSVGETVANYAESVMIGKWKDKRTVTYISTRFDNEMVTYRNKRKQQKIIPKPLMQYNAHMKGVDRLDQMMSYQM</sequence>
<proteinExistence type="predicted"/>
<dbReference type="AlphaFoldDB" id="A0A1B6DPU4"/>
<protein>
    <recommendedName>
        <fullName evidence="1">PiggyBac transposable element-derived protein domain-containing protein</fullName>
    </recommendedName>
</protein>
<reference evidence="4" key="1">
    <citation type="submission" date="2015-12" db="EMBL/GenBank/DDBJ databases">
        <title>De novo transcriptome assembly of four potential Pierce s Disease insect vectors from Arizona vineyards.</title>
        <authorList>
            <person name="Tassone E.E."/>
        </authorList>
    </citation>
    <scope>NUCLEOTIDE SEQUENCE</scope>
</reference>
<feature type="domain" description="PiggyBac transposable element-derived protein" evidence="1">
    <location>
        <begin position="2"/>
        <end position="130"/>
    </location>
</feature>